<organism evidence="6 7">
    <name type="scientific">Candidatus Falkowbacteria bacterium RIFOXYC2_FULL_48_21</name>
    <dbReference type="NCBI Taxonomy" id="1798005"/>
    <lineage>
        <taxon>Bacteria</taxon>
        <taxon>Candidatus Falkowiibacteriota</taxon>
    </lineage>
</organism>
<sequence length="146" mass="16052">MTQAKYDELKKKLDHLQSIQPAAAKEVQRLAEMGDFSENAAYQMAKGRLRGINQRILEFQDQLAHAELIRPHVNNGAVAVGSFVTVLVNGAKRVYQILGSTETNPASGVISRHSPIGQALLGKKVGDKISVQLANRLMEYKIVTIE</sequence>
<dbReference type="InterPro" id="IPR036953">
    <property type="entry name" value="GreA/GreB_C_sf"/>
</dbReference>
<dbReference type="PIRSF" id="PIRSF006092">
    <property type="entry name" value="GreA_GreB"/>
    <property type="match status" value="1"/>
</dbReference>
<dbReference type="InterPro" id="IPR036805">
    <property type="entry name" value="Tscrpt_elong_fac_GreA/B_N_sf"/>
</dbReference>
<dbReference type="EMBL" id="MFGM01000022">
    <property type="protein sequence ID" value="OGF37407.1"/>
    <property type="molecule type" value="Genomic_DNA"/>
</dbReference>
<dbReference type="InterPro" id="IPR018151">
    <property type="entry name" value="TF_GreA/GreB_CS"/>
</dbReference>
<protein>
    <recommendedName>
        <fullName evidence="8">Transcription elongation factor GreA</fullName>
    </recommendedName>
</protein>
<gene>
    <name evidence="6" type="ORF">A2482_03270</name>
</gene>
<reference evidence="6 7" key="1">
    <citation type="journal article" date="2016" name="Nat. Commun.">
        <title>Thousands of microbial genomes shed light on interconnected biogeochemical processes in an aquifer system.</title>
        <authorList>
            <person name="Anantharaman K."/>
            <person name="Brown C.T."/>
            <person name="Hug L.A."/>
            <person name="Sharon I."/>
            <person name="Castelle C.J."/>
            <person name="Probst A.J."/>
            <person name="Thomas B.C."/>
            <person name="Singh A."/>
            <person name="Wilkins M.J."/>
            <person name="Karaoz U."/>
            <person name="Brodie E.L."/>
            <person name="Williams K.H."/>
            <person name="Hubbard S.S."/>
            <person name="Banfield J.F."/>
        </authorList>
    </citation>
    <scope>NUCLEOTIDE SEQUENCE [LARGE SCALE GENOMIC DNA]</scope>
</reference>
<dbReference type="Pfam" id="PF01272">
    <property type="entry name" value="GreA_GreB"/>
    <property type="match status" value="1"/>
</dbReference>
<dbReference type="Gene3D" id="3.10.50.30">
    <property type="entry name" value="Transcription elongation factor, GreA/GreB, C-terminal domain"/>
    <property type="match status" value="1"/>
</dbReference>
<evidence type="ECO:0000259" key="5">
    <source>
        <dbReference type="Pfam" id="PF03449"/>
    </source>
</evidence>
<dbReference type="SUPFAM" id="SSF46557">
    <property type="entry name" value="GreA transcript cleavage protein, N-terminal domain"/>
    <property type="match status" value="1"/>
</dbReference>
<dbReference type="PANTHER" id="PTHR30437">
    <property type="entry name" value="TRANSCRIPTION ELONGATION FACTOR GREA"/>
    <property type="match status" value="1"/>
</dbReference>
<dbReference type="InterPro" id="IPR023459">
    <property type="entry name" value="Tscrpt_elong_fac_GreA/B_fam"/>
</dbReference>
<dbReference type="GO" id="GO:0070063">
    <property type="term" value="F:RNA polymerase binding"/>
    <property type="evidence" value="ECO:0007669"/>
    <property type="project" value="InterPro"/>
</dbReference>
<comment type="caution">
    <text evidence="6">The sequence shown here is derived from an EMBL/GenBank/DDBJ whole genome shotgun (WGS) entry which is preliminary data.</text>
</comment>
<evidence type="ECO:0000256" key="3">
    <source>
        <dbReference type="ARBA" id="ARBA00023163"/>
    </source>
</evidence>
<keyword evidence="3" id="KW-0804">Transcription</keyword>
<dbReference type="InterPro" id="IPR022691">
    <property type="entry name" value="Tscrpt_elong_fac_GreA/B_N"/>
</dbReference>
<evidence type="ECO:0000256" key="1">
    <source>
        <dbReference type="ARBA" id="ARBA00008213"/>
    </source>
</evidence>
<dbReference type="Proteomes" id="UP000178656">
    <property type="component" value="Unassembled WGS sequence"/>
</dbReference>
<evidence type="ECO:0000313" key="6">
    <source>
        <dbReference type="EMBL" id="OGF37407.1"/>
    </source>
</evidence>
<keyword evidence="2" id="KW-0805">Transcription regulation</keyword>
<feature type="domain" description="Transcription elongation factor GreA/GreB C-terminal" evidence="4">
    <location>
        <begin position="75"/>
        <end position="146"/>
    </location>
</feature>
<dbReference type="GO" id="GO:0003677">
    <property type="term" value="F:DNA binding"/>
    <property type="evidence" value="ECO:0007669"/>
    <property type="project" value="InterPro"/>
</dbReference>
<dbReference type="SUPFAM" id="SSF54534">
    <property type="entry name" value="FKBP-like"/>
    <property type="match status" value="1"/>
</dbReference>
<dbReference type="GO" id="GO:0006354">
    <property type="term" value="P:DNA-templated transcription elongation"/>
    <property type="evidence" value="ECO:0007669"/>
    <property type="project" value="TreeGrafter"/>
</dbReference>
<comment type="similarity">
    <text evidence="1">Belongs to the GreA/GreB family.</text>
</comment>
<evidence type="ECO:0008006" key="8">
    <source>
        <dbReference type="Google" id="ProtNLM"/>
    </source>
</evidence>
<evidence type="ECO:0000256" key="2">
    <source>
        <dbReference type="ARBA" id="ARBA00023015"/>
    </source>
</evidence>
<dbReference type="Pfam" id="PF03449">
    <property type="entry name" value="GreA_GreB_N"/>
    <property type="match status" value="1"/>
</dbReference>
<evidence type="ECO:0000259" key="4">
    <source>
        <dbReference type="Pfam" id="PF01272"/>
    </source>
</evidence>
<feature type="domain" description="Transcription elongation factor GreA/GreB N-terminal" evidence="5">
    <location>
        <begin position="1"/>
        <end position="67"/>
    </location>
</feature>
<dbReference type="GO" id="GO:0032784">
    <property type="term" value="P:regulation of DNA-templated transcription elongation"/>
    <property type="evidence" value="ECO:0007669"/>
    <property type="project" value="InterPro"/>
</dbReference>
<accession>A0A1F5TEQ2</accession>
<dbReference type="PANTHER" id="PTHR30437:SF4">
    <property type="entry name" value="TRANSCRIPTION ELONGATION FACTOR GREA"/>
    <property type="match status" value="1"/>
</dbReference>
<dbReference type="AlphaFoldDB" id="A0A1F5TEQ2"/>
<dbReference type="Gene3D" id="1.10.287.180">
    <property type="entry name" value="Transcription elongation factor, GreA/GreB, N-terminal domain"/>
    <property type="match status" value="1"/>
</dbReference>
<name>A0A1F5TEQ2_9BACT</name>
<dbReference type="PROSITE" id="PS00830">
    <property type="entry name" value="GREAB_2"/>
    <property type="match status" value="1"/>
</dbReference>
<proteinExistence type="inferred from homology"/>
<evidence type="ECO:0000313" key="7">
    <source>
        <dbReference type="Proteomes" id="UP000178656"/>
    </source>
</evidence>
<dbReference type="InterPro" id="IPR001437">
    <property type="entry name" value="Tscrpt_elong_fac_GreA/B_C"/>
</dbReference>